<dbReference type="InterPro" id="IPR001278">
    <property type="entry name" value="Arg-tRNA-ligase"/>
</dbReference>
<accession>A0ABN2XG56</accession>
<evidence type="ECO:0000259" key="6">
    <source>
        <dbReference type="SMART" id="SM00836"/>
    </source>
</evidence>
<dbReference type="InterPro" id="IPR036695">
    <property type="entry name" value="Arg-tRNA-synth_N_sf"/>
</dbReference>
<dbReference type="Gene3D" id="1.10.730.10">
    <property type="entry name" value="Isoleucyl-tRNA Synthetase, Domain 1"/>
    <property type="match status" value="1"/>
</dbReference>
<dbReference type="PANTHER" id="PTHR11956">
    <property type="entry name" value="ARGINYL-TRNA SYNTHETASE"/>
    <property type="match status" value="1"/>
</dbReference>
<name>A0ABN2XG56_9ACTN</name>
<keyword evidence="4" id="KW-0067">ATP-binding</keyword>
<dbReference type="InterPro" id="IPR008909">
    <property type="entry name" value="DALR_anticod-bd"/>
</dbReference>
<sequence>MDPAELTGTVLRTVRSAAVGEFGAPVPARVVVERPRPGGRGDYATNAALQLARAAGRDPLDVAAFLRERLAAQPGIADVTVSGPGFLNITLRGSGDPVEAALAGGGRFGGGTSLRGVSCHLVADGHLRAAVLAGVLRRLLAAAGASLNDAGHGEAVRVRAVPPADGTGPYPCDAVRWAFLRTPAGQRPRLGPELLVRRESNPLFRIQYAHSRTAALARAGADLGLGGPPAAPPAGAVRHTRTDGALRAAIGELPAVVETAARRRAPDRLARHLDVLAGAFLGAEAAHPALPAGDEDRAAGPRARLRQAAAAGVALRNGLGLLGIRAPEHL</sequence>
<dbReference type="InterPro" id="IPR005148">
    <property type="entry name" value="Arg-tRNA-synth_N"/>
</dbReference>
<dbReference type="RefSeq" id="WP_344288001.1">
    <property type="nucleotide sequence ID" value="NZ_BAAAPF010000011.1"/>
</dbReference>
<keyword evidence="2" id="KW-0436">Ligase</keyword>
<evidence type="ECO:0000256" key="4">
    <source>
        <dbReference type="ARBA" id="ARBA00022840"/>
    </source>
</evidence>
<dbReference type="Pfam" id="PF05746">
    <property type="entry name" value="DALR_1"/>
    <property type="match status" value="1"/>
</dbReference>
<dbReference type="Proteomes" id="UP001500443">
    <property type="component" value="Unassembled WGS sequence"/>
</dbReference>
<dbReference type="SUPFAM" id="SSF47323">
    <property type="entry name" value="Anticodon-binding domain of a subclass of class I aminoacyl-tRNA synthetases"/>
    <property type="match status" value="1"/>
</dbReference>
<keyword evidence="9" id="KW-1185">Reference proteome</keyword>
<dbReference type="SMART" id="SM01016">
    <property type="entry name" value="Arg_tRNA_synt_N"/>
    <property type="match status" value="1"/>
</dbReference>
<evidence type="ECO:0000313" key="8">
    <source>
        <dbReference type="EMBL" id="GAA2111110.1"/>
    </source>
</evidence>
<dbReference type="Pfam" id="PF03485">
    <property type="entry name" value="Arg_tRNA_synt_N"/>
    <property type="match status" value="1"/>
</dbReference>
<evidence type="ECO:0000256" key="5">
    <source>
        <dbReference type="ARBA" id="ARBA00049339"/>
    </source>
</evidence>
<evidence type="ECO:0000256" key="1">
    <source>
        <dbReference type="ARBA" id="ARBA00012837"/>
    </source>
</evidence>
<dbReference type="Gene3D" id="3.30.1360.70">
    <property type="entry name" value="Arginyl tRNA synthetase N-terminal domain"/>
    <property type="match status" value="1"/>
</dbReference>
<dbReference type="InterPro" id="IPR009080">
    <property type="entry name" value="tRNAsynth_Ia_anticodon-bd"/>
</dbReference>
<dbReference type="EMBL" id="BAAAPF010000011">
    <property type="protein sequence ID" value="GAA2111110.1"/>
    <property type="molecule type" value="Genomic_DNA"/>
</dbReference>
<dbReference type="EC" id="6.1.1.19" evidence="1"/>
<evidence type="ECO:0000313" key="9">
    <source>
        <dbReference type="Proteomes" id="UP001500443"/>
    </source>
</evidence>
<dbReference type="SMART" id="SM00836">
    <property type="entry name" value="DALR_1"/>
    <property type="match status" value="1"/>
</dbReference>
<feature type="domain" description="DALR anticodon binding" evidence="6">
    <location>
        <begin position="206"/>
        <end position="330"/>
    </location>
</feature>
<protein>
    <recommendedName>
        <fullName evidence="1">arginine--tRNA ligase</fullName>
        <ecNumber evidence="1">6.1.1.19</ecNumber>
    </recommendedName>
</protein>
<proteinExistence type="predicted"/>
<comment type="catalytic activity">
    <reaction evidence="5">
        <text>tRNA(Arg) + L-arginine + ATP = L-arginyl-tRNA(Arg) + AMP + diphosphate</text>
        <dbReference type="Rhea" id="RHEA:20301"/>
        <dbReference type="Rhea" id="RHEA-COMP:9658"/>
        <dbReference type="Rhea" id="RHEA-COMP:9673"/>
        <dbReference type="ChEBI" id="CHEBI:30616"/>
        <dbReference type="ChEBI" id="CHEBI:32682"/>
        <dbReference type="ChEBI" id="CHEBI:33019"/>
        <dbReference type="ChEBI" id="CHEBI:78442"/>
        <dbReference type="ChEBI" id="CHEBI:78513"/>
        <dbReference type="ChEBI" id="CHEBI:456215"/>
        <dbReference type="EC" id="6.1.1.19"/>
    </reaction>
</comment>
<evidence type="ECO:0000259" key="7">
    <source>
        <dbReference type="SMART" id="SM01016"/>
    </source>
</evidence>
<reference evidence="8 9" key="1">
    <citation type="journal article" date="2019" name="Int. J. Syst. Evol. Microbiol.">
        <title>The Global Catalogue of Microorganisms (GCM) 10K type strain sequencing project: providing services to taxonomists for standard genome sequencing and annotation.</title>
        <authorList>
            <consortium name="The Broad Institute Genomics Platform"/>
            <consortium name="The Broad Institute Genome Sequencing Center for Infectious Disease"/>
            <person name="Wu L."/>
            <person name="Ma J."/>
        </authorList>
    </citation>
    <scope>NUCLEOTIDE SEQUENCE [LARGE SCALE GENOMIC DNA]</scope>
    <source>
        <strain evidence="8 9">JCM 15481</strain>
    </source>
</reference>
<gene>
    <name evidence="8" type="ORF">GCM10009802_08600</name>
</gene>
<evidence type="ECO:0000256" key="2">
    <source>
        <dbReference type="ARBA" id="ARBA00022598"/>
    </source>
</evidence>
<organism evidence="8 9">
    <name type="scientific">Streptomyces synnematoformans</name>
    <dbReference type="NCBI Taxonomy" id="415721"/>
    <lineage>
        <taxon>Bacteria</taxon>
        <taxon>Bacillati</taxon>
        <taxon>Actinomycetota</taxon>
        <taxon>Actinomycetes</taxon>
        <taxon>Kitasatosporales</taxon>
        <taxon>Streptomycetaceae</taxon>
        <taxon>Streptomyces</taxon>
    </lineage>
</organism>
<dbReference type="PANTHER" id="PTHR11956:SF5">
    <property type="entry name" value="ARGININE--TRNA LIGASE, CYTOPLASMIC"/>
    <property type="match status" value="1"/>
</dbReference>
<comment type="caution">
    <text evidence="8">The sequence shown here is derived from an EMBL/GenBank/DDBJ whole genome shotgun (WGS) entry which is preliminary data.</text>
</comment>
<keyword evidence="3" id="KW-0547">Nucleotide-binding</keyword>
<dbReference type="SUPFAM" id="SSF55190">
    <property type="entry name" value="Arginyl-tRNA synthetase (ArgRS), N-terminal 'additional' domain"/>
    <property type="match status" value="1"/>
</dbReference>
<feature type="domain" description="Arginyl tRNA synthetase N-terminal" evidence="7">
    <location>
        <begin position="4"/>
        <end position="91"/>
    </location>
</feature>
<evidence type="ECO:0000256" key="3">
    <source>
        <dbReference type="ARBA" id="ARBA00022741"/>
    </source>
</evidence>